<dbReference type="PANTHER" id="PTHR12420">
    <property type="entry name" value="PHD FINGER PROTEIN"/>
    <property type="match status" value="1"/>
</dbReference>
<keyword evidence="3" id="KW-0862">Zinc</keyword>
<name>A0A851SK27_CERFA</name>
<feature type="domain" description="PHD-type" evidence="4">
    <location>
        <begin position="1"/>
        <end position="118"/>
    </location>
</feature>
<evidence type="ECO:0000313" key="5">
    <source>
        <dbReference type="EMBL" id="NXD03211.1"/>
    </source>
</evidence>
<keyword evidence="2" id="KW-0863">Zinc-finger</keyword>
<dbReference type="InterPro" id="IPR013083">
    <property type="entry name" value="Znf_RING/FYVE/PHD"/>
</dbReference>
<accession>A0A851SK27</accession>
<evidence type="ECO:0000259" key="4">
    <source>
        <dbReference type="PROSITE" id="PS51805"/>
    </source>
</evidence>
<dbReference type="InterPro" id="IPR034732">
    <property type="entry name" value="EPHD"/>
</dbReference>
<reference evidence="5" key="1">
    <citation type="submission" date="2019-09" db="EMBL/GenBank/DDBJ databases">
        <title>Bird 10,000 Genomes (B10K) Project - Family phase.</title>
        <authorList>
            <person name="Zhang G."/>
        </authorList>
    </citation>
    <scope>NUCLEOTIDE SEQUENCE</scope>
    <source>
        <strain evidence="5">OUT-0039</strain>
        <tissue evidence="5">Muscle</tissue>
    </source>
</reference>
<dbReference type="GO" id="GO:0005634">
    <property type="term" value="C:nucleus"/>
    <property type="evidence" value="ECO:0007669"/>
    <property type="project" value="TreeGrafter"/>
</dbReference>
<protein>
    <submittedName>
        <fullName evidence="5">PHF7 protein</fullName>
    </submittedName>
</protein>
<evidence type="ECO:0000256" key="3">
    <source>
        <dbReference type="ARBA" id="ARBA00022833"/>
    </source>
</evidence>
<dbReference type="Pfam" id="PF13771">
    <property type="entry name" value="zf-HC5HC2H"/>
    <property type="match status" value="1"/>
</dbReference>
<feature type="non-terminal residue" evidence="5">
    <location>
        <position position="1"/>
    </location>
</feature>
<evidence type="ECO:0000313" key="6">
    <source>
        <dbReference type="Proteomes" id="UP000611277"/>
    </source>
</evidence>
<proteinExistence type="predicted"/>
<keyword evidence="1" id="KW-0479">Metal-binding</keyword>
<dbReference type="PROSITE" id="PS51805">
    <property type="entry name" value="EPHD"/>
    <property type="match status" value="1"/>
</dbReference>
<dbReference type="InterPro" id="IPR051188">
    <property type="entry name" value="PHD-type_Zinc_Finger"/>
</dbReference>
<dbReference type="SUPFAM" id="SSF57903">
    <property type="entry name" value="FYVE/PHD zinc finger"/>
    <property type="match status" value="1"/>
</dbReference>
<dbReference type="Gene3D" id="3.30.40.10">
    <property type="entry name" value="Zinc/RING finger domain, C3HC4 (zinc finger)"/>
    <property type="match status" value="1"/>
</dbReference>
<gene>
    <name evidence="5" type="primary">Phf7_2</name>
    <name evidence="5" type="ORF">CERFAM_R01137</name>
</gene>
<dbReference type="EMBL" id="WBNC01003489">
    <property type="protein sequence ID" value="NXD03211.1"/>
    <property type="molecule type" value="Genomic_DNA"/>
</dbReference>
<dbReference type="InterPro" id="IPR011011">
    <property type="entry name" value="Znf_FYVE_PHD"/>
</dbReference>
<feature type="non-terminal residue" evidence="5">
    <location>
        <position position="123"/>
    </location>
</feature>
<dbReference type="Proteomes" id="UP000611277">
    <property type="component" value="Unassembled WGS sequence"/>
</dbReference>
<comment type="caution">
    <text evidence="5">The sequence shown here is derived from an EMBL/GenBank/DDBJ whole genome shotgun (WGS) entry which is preliminary data.</text>
</comment>
<organism evidence="5 6">
    <name type="scientific">Certhia familiaris</name>
    <name type="common">Eurasian treecreeper</name>
    <dbReference type="NCBI Taxonomy" id="73333"/>
    <lineage>
        <taxon>Eukaryota</taxon>
        <taxon>Metazoa</taxon>
        <taxon>Chordata</taxon>
        <taxon>Craniata</taxon>
        <taxon>Vertebrata</taxon>
        <taxon>Euteleostomi</taxon>
        <taxon>Archelosauria</taxon>
        <taxon>Archosauria</taxon>
        <taxon>Dinosauria</taxon>
        <taxon>Saurischia</taxon>
        <taxon>Theropoda</taxon>
        <taxon>Coelurosauria</taxon>
        <taxon>Aves</taxon>
        <taxon>Neognathae</taxon>
        <taxon>Neoaves</taxon>
        <taxon>Telluraves</taxon>
        <taxon>Australaves</taxon>
        <taxon>Passeriformes</taxon>
        <taxon>Certhiidae</taxon>
        <taxon>Certhiinae</taxon>
        <taxon>Certhia</taxon>
    </lineage>
</organism>
<sequence>ACMLCRRVEADSDICGDKLEKYRVCAHVFCLVSFLATLLFRQDNDRVGLMGFLPRDIHLAVRRAAQKHCYVCGQSGATVMCCKEDCDRWFHLPCAREGGCVTHYIPHYRYLLHTDSHPWRSIQ</sequence>
<evidence type="ECO:0000256" key="2">
    <source>
        <dbReference type="ARBA" id="ARBA00022771"/>
    </source>
</evidence>
<dbReference type="AlphaFoldDB" id="A0A851SK27"/>
<dbReference type="PANTHER" id="PTHR12420:SF47">
    <property type="entry name" value="PHD FINGER PROTEIN 7"/>
    <property type="match status" value="1"/>
</dbReference>
<dbReference type="GO" id="GO:0008270">
    <property type="term" value="F:zinc ion binding"/>
    <property type="evidence" value="ECO:0007669"/>
    <property type="project" value="UniProtKB-KW"/>
</dbReference>
<evidence type="ECO:0000256" key="1">
    <source>
        <dbReference type="ARBA" id="ARBA00022723"/>
    </source>
</evidence>
<keyword evidence="6" id="KW-1185">Reference proteome</keyword>